<dbReference type="Pfam" id="PF00005">
    <property type="entry name" value="ABC_tran"/>
    <property type="match status" value="1"/>
</dbReference>
<dbReference type="RefSeq" id="WP_264555411.1">
    <property type="nucleotide sequence ID" value="NZ_CP109979.1"/>
</dbReference>
<dbReference type="InterPro" id="IPR003439">
    <property type="entry name" value="ABC_transporter-like_ATP-bd"/>
</dbReference>
<dbReference type="CDD" id="cd03257">
    <property type="entry name" value="ABC_NikE_OppD_transporters"/>
    <property type="match status" value="1"/>
</dbReference>
<dbReference type="SMART" id="SM00382">
    <property type="entry name" value="AAA"/>
    <property type="match status" value="1"/>
</dbReference>
<dbReference type="GeneID" id="76198015"/>
<dbReference type="InterPro" id="IPR017871">
    <property type="entry name" value="ABC_transporter-like_CS"/>
</dbReference>
<dbReference type="AlphaFoldDB" id="A0ABD5YGN1"/>
<accession>A0ABD5YGN1</accession>
<dbReference type="GO" id="GO:0055085">
    <property type="term" value="P:transmembrane transport"/>
    <property type="evidence" value="ECO:0007669"/>
    <property type="project" value="UniProtKB-ARBA"/>
</dbReference>
<evidence type="ECO:0000256" key="2">
    <source>
        <dbReference type="ARBA" id="ARBA00022448"/>
    </source>
</evidence>
<keyword evidence="3" id="KW-0547">Nucleotide-binding</keyword>
<dbReference type="InterPro" id="IPR003593">
    <property type="entry name" value="AAA+_ATPase"/>
</dbReference>
<feature type="domain" description="ABC transporter" evidence="6">
    <location>
        <begin position="19"/>
        <end position="340"/>
    </location>
</feature>
<feature type="region of interest" description="Disordered" evidence="5">
    <location>
        <begin position="507"/>
        <end position="545"/>
    </location>
</feature>
<reference evidence="7 8" key="1">
    <citation type="journal article" date="2019" name="Int. J. Syst. Evol. Microbiol.">
        <title>The Global Catalogue of Microorganisms (GCM) 10K type strain sequencing project: providing services to taxonomists for standard genome sequencing and annotation.</title>
        <authorList>
            <consortium name="The Broad Institute Genomics Platform"/>
            <consortium name="The Broad Institute Genome Sequencing Center for Infectious Disease"/>
            <person name="Wu L."/>
            <person name="Ma J."/>
        </authorList>
    </citation>
    <scope>NUCLEOTIDE SEQUENCE [LARGE SCALE GENOMIC DNA]</scope>
    <source>
        <strain evidence="7 8">RDMS1</strain>
    </source>
</reference>
<dbReference type="InterPro" id="IPR027417">
    <property type="entry name" value="P-loop_NTPase"/>
</dbReference>
<name>A0ABD5YGN1_9EURY</name>
<dbReference type="Gene3D" id="3.40.50.300">
    <property type="entry name" value="P-loop containing nucleotide triphosphate hydrolases"/>
    <property type="match status" value="1"/>
</dbReference>
<protein>
    <submittedName>
        <fullName evidence="7">ABC transporter ATP-binding protein</fullName>
    </submittedName>
</protein>
<dbReference type="PROSITE" id="PS00211">
    <property type="entry name" value="ABC_TRANSPORTER_1"/>
    <property type="match status" value="1"/>
</dbReference>
<evidence type="ECO:0000313" key="8">
    <source>
        <dbReference type="Proteomes" id="UP001596417"/>
    </source>
</evidence>
<evidence type="ECO:0000259" key="6">
    <source>
        <dbReference type="PROSITE" id="PS50893"/>
    </source>
</evidence>
<sequence length="545" mass="61211">MSEELLTQQQRTDEGEPLVEVRGLKTYYDTGGLLGSQPVKAVDGVDFTIDRGETLGLVGESGCGKTTLGRTLVQLERATAGDVLFDGRDVTTLSGTELKTWRRDAQIVFQDPESSLNHRMTIGEIIREPLDVHGWPNFTVSVEDSRNRSVTVTGDGTLAEEDDRSVDIIVTPDGPTVSVREALPMTEEDVEVSVTDSNDSLKVSVSVTKSKNRLRRARVRELLQTVGLREEHYFRYPHQFSGGQRQRVGIARSLALEPEFVVLDEPVSALDVSVQAKILNLLEDLQEEFGLTYLFIAHDLSVVRHICDRVAVMYLGHIMEIGETEELFQNPKNPYTYSLLSAIPDPDPTSTRRRVTLRGTPPSPRDPPTGCPFSTRCPVKIRPEAYADIDDNVWEGIELLREILRERERAETGLRDRTKELLGMKTRFDDIIEVVEEVFVRDTEVTVSDEAGEQDGNEMGTSERLDAALDGVPPEVRTHIERAVELIRNDKEQQASALLASEFDTSCTQEKPKHHSVSETGRTSFCHRHQPEYEEPEPVFERMLD</sequence>
<feature type="region of interest" description="Disordered" evidence="5">
    <location>
        <begin position="346"/>
        <end position="374"/>
    </location>
</feature>
<comment type="similarity">
    <text evidence="1">Belongs to the ABC transporter superfamily.</text>
</comment>
<dbReference type="InterPro" id="IPR013563">
    <property type="entry name" value="Oligopep_ABC_C"/>
</dbReference>
<keyword evidence="2" id="KW-0813">Transport</keyword>
<evidence type="ECO:0000313" key="7">
    <source>
        <dbReference type="EMBL" id="MFC7188484.1"/>
    </source>
</evidence>
<dbReference type="Proteomes" id="UP001596417">
    <property type="component" value="Unassembled WGS sequence"/>
</dbReference>
<proteinExistence type="inferred from homology"/>
<keyword evidence="8" id="KW-1185">Reference proteome</keyword>
<evidence type="ECO:0000256" key="5">
    <source>
        <dbReference type="SAM" id="MobiDB-lite"/>
    </source>
</evidence>
<evidence type="ECO:0000256" key="3">
    <source>
        <dbReference type="ARBA" id="ARBA00022741"/>
    </source>
</evidence>
<evidence type="ECO:0000256" key="1">
    <source>
        <dbReference type="ARBA" id="ARBA00005417"/>
    </source>
</evidence>
<dbReference type="PROSITE" id="PS50893">
    <property type="entry name" value="ABC_TRANSPORTER_2"/>
    <property type="match status" value="1"/>
</dbReference>
<dbReference type="PANTHER" id="PTHR43776:SF7">
    <property type="entry name" value="D,D-DIPEPTIDE TRANSPORT ATP-BINDING PROTEIN DDPF-RELATED"/>
    <property type="match status" value="1"/>
</dbReference>
<dbReference type="NCBIfam" id="TIGR01727">
    <property type="entry name" value="oligo_HPY"/>
    <property type="match status" value="1"/>
</dbReference>
<organism evidence="7 8">
    <name type="scientific">Halocatena marina</name>
    <dbReference type="NCBI Taxonomy" id="2934937"/>
    <lineage>
        <taxon>Archaea</taxon>
        <taxon>Methanobacteriati</taxon>
        <taxon>Methanobacteriota</taxon>
        <taxon>Stenosarchaea group</taxon>
        <taxon>Halobacteria</taxon>
        <taxon>Halobacteriales</taxon>
        <taxon>Natronomonadaceae</taxon>
        <taxon>Halocatena</taxon>
    </lineage>
</organism>
<dbReference type="GO" id="GO:0005524">
    <property type="term" value="F:ATP binding"/>
    <property type="evidence" value="ECO:0007669"/>
    <property type="project" value="UniProtKB-KW"/>
</dbReference>
<dbReference type="EMBL" id="JBHTAX010000001">
    <property type="protein sequence ID" value="MFC7188484.1"/>
    <property type="molecule type" value="Genomic_DNA"/>
</dbReference>
<dbReference type="SUPFAM" id="SSF52540">
    <property type="entry name" value="P-loop containing nucleoside triphosphate hydrolases"/>
    <property type="match status" value="1"/>
</dbReference>
<feature type="compositionally biased region" description="Pro residues" evidence="5">
    <location>
        <begin position="361"/>
        <end position="370"/>
    </location>
</feature>
<dbReference type="PANTHER" id="PTHR43776">
    <property type="entry name" value="TRANSPORT ATP-BINDING PROTEIN"/>
    <property type="match status" value="1"/>
</dbReference>
<dbReference type="InterPro" id="IPR050319">
    <property type="entry name" value="ABC_transp_ATP-bind"/>
</dbReference>
<evidence type="ECO:0000256" key="4">
    <source>
        <dbReference type="ARBA" id="ARBA00022840"/>
    </source>
</evidence>
<dbReference type="Pfam" id="PF08352">
    <property type="entry name" value="oligo_HPY"/>
    <property type="match status" value="1"/>
</dbReference>
<gene>
    <name evidence="7" type="ORF">ACFQL7_00495</name>
</gene>
<keyword evidence="4 7" id="KW-0067">ATP-binding</keyword>
<comment type="caution">
    <text evidence="7">The sequence shown here is derived from an EMBL/GenBank/DDBJ whole genome shotgun (WGS) entry which is preliminary data.</text>
</comment>